<evidence type="ECO:0000313" key="5">
    <source>
        <dbReference type="EMBL" id="HIX48512.1"/>
    </source>
</evidence>
<dbReference type="SUPFAM" id="SSF46689">
    <property type="entry name" value="Homeodomain-like"/>
    <property type="match status" value="2"/>
</dbReference>
<evidence type="ECO:0000256" key="2">
    <source>
        <dbReference type="ARBA" id="ARBA00023125"/>
    </source>
</evidence>
<dbReference type="PANTHER" id="PTHR43280:SF28">
    <property type="entry name" value="HTH-TYPE TRANSCRIPTIONAL ACTIVATOR RHAS"/>
    <property type="match status" value="1"/>
</dbReference>
<keyword evidence="1" id="KW-0805">Transcription regulation</keyword>
<dbReference type="AlphaFoldDB" id="A0A9D1VYE4"/>
<reference evidence="5" key="2">
    <citation type="submission" date="2021-04" db="EMBL/GenBank/DDBJ databases">
        <authorList>
            <person name="Gilroy R."/>
        </authorList>
    </citation>
    <scope>NUCLEOTIDE SEQUENCE</scope>
    <source>
        <strain evidence="5">ChiSjej5B23-15282</strain>
    </source>
</reference>
<organism evidence="5 6">
    <name type="scientific">Candidatus Mediterraneibacter caccavium</name>
    <dbReference type="NCBI Taxonomy" id="2838661"/>
    <lineage>
        <taxon>Bacteria</taxon>
        <taxon>Bacillati</taxon>
        <taxon>Bacillota</taxon>
        <taxon>Clostridia</taxon>
        <taxon>Lachnospirales</taxon>
        <taxon>Lachnospiraceae</taxon>
        <taxon>Mediterraneibacter</taxon>
    </lineage>
</organism>
<dbReference type="InterPro" id="IPR018060">
    <property type="entry name" value="HTH_AraC"/>
</dbReference>
<keyword evidence="2" id="KW-0238">DNA-binding</keyword>
<comment type="caution">
    <text evidence="5">The sequence shown here is derived from an EMBL/GenBank/DDBJ whole genome shotgun (WGS) entry which is preliminary data.</text>
</comment>
<dbReference type="InterPro" id="IPR009057">
    <property type="entry name" value="Homeodomain-like_sf"/>
</dbReference>
<dbReference type="GO" id="GO:0043565">
    <property type="term" value="F:sequence-specific DNA binding"/>
    <property type="evidence" value="ECO:0007669"/>
    <property type="project" value="InterPro"/>
</dbReference>
<keyword evidence="3" id="KW-0804">Transcription</keyword>
<gene>
    <name evidence="5" type="ORF">H9981_05820</name>
</gene>
<sequence length="408" mass="46664">MSDNRKNEETLRYICTMIGNLSGVPIRIYKNRSLIFSHSVVWLPVDPICLCEDEILDIRSHIGYYTAQFFYSYGIVNYEDYSIISGPTRLTSARVQELRELAFLAGVPSEETDAFVSGMRAVISLPLESLLQMLLSVNFFLNEEMLEITDLTIREDEQQMYNAQLGREQAEHRYDQDLLDPVAQEVHNTYRTEQTLLDLIEKGDVGALDEWLKDAPAVRPGSIAPDQLRQVKNTLIVTATLASRAAVRGGMDVEDAFSLSDAYIRKCELLQTPDRIINLQYHMVLDFTSQVSNLKLHGNSSALAAAVAEYVRHHLSDPVSTEKIAEKLHFSRTWLSRKFHEETGIPLSDFIRIKKTEEAQRLLRYTDKSLREISVYLGYSSQSHFQTVFKKQLGVTPMQYRRNPPDRS</sequence>
<dbReference type="Proteomes" id="UP000824243">
    <property type="component" value="Unassembled WGS sequence"/>
</dbReference>
<evidence type="ECO:0000313" key="6">
    <source>
        <dbReference type="Proteomes" id="UP000824243"/>
    </source>
</evidence>
<feature type="domain" description="HTH araC/xylS-type" evidence="4">
    <location>
        <begin position="305"/>
        <end position="403"/>
    </location>
</feature>
<dbReference type="Gene3D" id="1.10.10.60">
    <property type="entry name" value="Homeodomain-like"/>
    <property type="match status" value="1"/>
</dbReference>
<evidence type="ECO:0000256" key="1">
    <source>
        <dbReference type="ARBA" id="ARBA00023015"/>
    </source>
</evidence>
<evidence type="ECO:0000259" key="4">
    <source>
        <dbReference type="PROSITE" id="PS01124"/>
    </source>
</evidence>
<dbReference type="InterPro" id="IPR020449">
    <property type="entry name" value="Tscrpt_reg_AraC-type_HTH"/>
</dbReference>
<dbReference type="Pfam" id="PF12833">
    <property type="entry name" value="HTH_18"/>
    <property type="match status" value="1"/>
</dbReference>
<proteinExistence type="predicted"/>
<dbReference type="GO" id="GO:0003700">
    <property type="term" value="F:DNA-binding transcription factor activity"/>
    <property type="evidence" value="ECO:0007669"/>
    <property type="project" value="InterPro"/>
</dbReference>
<evidence type="ECO:0000256" key="3">
    <source>
        <dbReference type="ARBA" id="ARBA00023163"/>
    </source>
</evidence>
<accession>A0A9D1VYE4</accession>
<dbReference type="PRINTS" id="PR00032">
    <property type="entry name" value="HTHARAC"/>
</dbReference>
<protein>
    <submittedName>
        <fullName evidence="5">Helix-turn-helix domain-containing protein</fullName>
    </submittedName>
</protein>
<dbReference type="EMBL" id="DXFA01000103">
    <property type="protein sequence ID" value="HIX48512.1"/>
    <property type="molecule type" value="Genomic_DNA"/>
</dbReference>
<name>A0A9D1VYE4_9FIRM</name>
<dbReference type="PANTHER" id="PTHR43280">
    <property type="entry name" value="ARAC-FAMILY TRANSCRIPTIONAL REGULATOR"/>
    <property type="match status" value="1"/>
</dbReference>
<reference evidence="5" key="1">
    <citation type="journal article" date="2021" name="PeerJ">
        <title>Extensive microbial diversity within the chicken gut microbiome revealed by metagenomics and culture.</title>
        <authorList>
            <person name="Gilroy R."/>
            <person name="Ravi A."/>
            <person name="Getino M."/>
            <person name="Pursley I."/>
            <person name="Horton D.L."/>
            <person name="Alikhan N.F."/>
            <person name="Baker D."/>
            <person name="Gharbi K."/>
            <person name="Hall N."/>
            <person name="Watson M."/>
            <person name="Adriaenssens E.M."/>
            <person name="Foster-Nyarko E."/>
            <person name="Jarju S."/>
            <person name="Secka A."/>
            <person name="Antonio M."/>
            <person name="Oren A."/>
            <person name="Chaudhuri R.R."/>
            <person name="La Ragione R."/>
            <person name="Hildebrand F."/>
            <person name="Pallen M.J."/>
        </authorList>
    </citation>
    <scope>NUCLEOTIDE SEQUENCE</scope>
    <source>
        <strain evidence="5">ChiSjej5B23-15282</strain>
    </source>
</reference>
<dbReference type="SMART" id="SM00342">
    <property type="entry name" value="HTH_ARAC"/>
    <property type="match status" value="1"/>
</dbReference>
<dbReference type="PROSITE" id="PS01124">
    <property type="entry name" value="HTH_ARAC_FAMILY_2"/>
    <property type="match status" value="1"/>
</dbReference>